<dbReference type="Proteomes" id="UP001283361">
    <property type="component" value="Unassembled WGS sequence"/>
</dbReference>
<dbReference type="InterPro" id="IPR029059">
    <property type="entry name" value="AB_hydrolase_5"/>
</dbReference>
<keyword evidence="1" id="KW-0732">Signal</keyword>
<evidence type="ECO:0000256" key="1">
    <source>
        <dbReference type="SAM" id="SignalP"/>
    </source>
</evidence>
<keyword evidence="4" id="KW-1185">Reference proteome</keyword>
<proteinExistence type="predicted"/>
<dbReference type="GO" id="GO:0016787">
    <property type="term" value="F:hydrolase activity"/>
    <property type="evidence" value="ECO:0007669"/>
    <property type="project" value="InterPro"/>
</dbReference>
<dbReference type="EMBL" id="JAWDGP010004149">
    <property type="protein sequence ID" value="KAK3767461.1"/>
    <property type="molecule type" value="Genomic_DNA"/>
</dbReference>
<dbReference type="Gene3D" id="3.40.50.1820">
    <property type="entry name" value="alpha/beta hydrolase"/>
    <property type="match status" value="1"/>
</dbReference>
<evidence type="ECO:0000313" key="3">
    <source>
        <dbReference type="EMBL" id="KAK3767461.1"/>
    </source>
</evidence>
<dbReference type="Pfam" id="PF12695">
    <property type="entry name" value="Abhydrolase_5"/>
    <property type="match status" value="1"/>
</dbReference>
<dbReference type="InterPro" id="IPR029058">
    <property type="entry name" value="AB_hydrolase_fold"/>
</dbReference>
<accession>A0AAE1DED1</accession>
<sequence length="479" mass="52981">MSVLRRFLEVTLGFLCLLAGSETVTIQILKPIRSTGDEVGLIFIPEGDVRGDQYKATAQAIQESSGLRVWVALTGNYFFDLKTPCSVHDGLKKAVRELKTAGMTNESYVGVGHGWGGNILESCVKDSALKALILMGSTLSRKTQLGDFPIPVLTLAGELDGVTRITRVVEEFEKLTDNTASFFRGLYKTPIAFIEGMNHAQFGSGPMWSLDNRIRDLIPNITNEMAHRLIGENVNDFLTVTFSSLEDQVDEALGHLMESFLTSVNKLQPFLDMRNLDTDGKESLWTVLAQQVFASEYSDRVAISNAISQNPWFFGAQPKITPSKDNLILDTFALVASQAKSDSHEYRYALESPLEINMKLVSKEAIRTALVGQNDTALQSAPNTCASLTRLALALALAVSTEEARERYLTRGRPIIVEDDALRGANIFWAPSSLQVWDDDAGRHVRAIALVTSKEHYCKVLSPYRAMEWVNIDSLRVPL</sequence>
<dbReference type="AlphaFoldDB" id="A0AAE1DED1"/>
<evidence type="ECO:0000259" key="2">
    <source>
        <dbReference type="Pfam" id="PF12695"/>
    </source>
</evidence>
<name>A0AAE1DED1_9GAST</name>
<gene>
    <name evidence="3" type="ORF">RRG08_032135</name>
</gene>
<evidence type="ECO:0000313" key="4">
    <source>
        <dbReference type="Proteomes" id="UP001283361"/>
    </source>
</evidence>
<reference evidence="3" key="1">
    <citation type="journal article" date="2023" name="G3 (Bethesda)">
        <title>A reference genome for the long-term kleptoplast-retaining sea slug Elysia crispata morphotype clarki.</title>
        <authorList>
            <person name="Eastman K.E."/>
            <person name="Pendleton A.L."/>
            <person name="Shaikh M.A."/>
            <person name="Suttiyut T."/>
            <person name="Ogas R."/>
            <person name="Tomko P."/>
            <person name="Gavelis G."/>
            <person name="Widhalm J.R."/>
            <person name="Wisecaver J.H."/>
        </authorList>
    </citation>
    <scope>NUCLEOTIDE SEQUENCE</scope>
    <source>
        <strain evidence="3">ECLA1</strain>
    </source>
</reference>
<organism evidence="3 4">
    <name type="scientific">Elysia crispata</name>
    <name type="common">lettuce slug</name>
    <dbReference type="NCBI Taxonomy" id="231223"/>
    <lineage>
        <taxon>Eukaryota</taxon>
        <taxon>Metazoa</taxon>
        <taxon>Spiralia</taxon>
        <taxon>Lophotrochozoa</taxon>
        <taxon>Mollusca</taxon>
        <taxon>Gastropoda</taxon>
        <taxon>Heterobranchia</taxon>
        <taxon>Euthyneura</taxon>
        <taxon>Panpulmonata</taxon>
        <taxon>Sacoglossa</taxon>
        <taxon>Placobranchoidea</taxon>
        <taxon>Plakobranchidae</taxon>
        <taxon>Elysia</taxon>
    </lineage>
</organism>
<comment type="caution">
    <text evidence="3">The sequence shown here is derived from an EMBL/GenBank/DDBJ whole genome shotgun (WGS) entry which is preliminary data.</text>
</comment>
<feature type="chain" id="PRO_5041980220" description="Alpha/beta hydrolase fold-5 domain-containing protein" evidence="1">
    <location>
        <begin position="24"/>
        <end position="479"/>
    </location>
</feature>
<feature type="signal peptide" evidence="1">
    <location>
        <begin position="1"/>
        <end position="23"/>
    </location>
</feature>
<dbReference type="SUPFAM" id="SSF53474">
    <property type="entry name" value="alpha/beta-Hydrolases"/>
    <property type="match status" value="1"/>
</dbReference>
<feature type="domain" description="Alpha/beta hydrolase fold-5" evidence="2">
    <location>
        <begin position="103"/>
        <end position="204"/>
    </location>
</feature>
<protein>
    <recommendedName>
        <fullName evidence="2">Alpha/beta hydrolase fold-5 domain-containing protein</fullName>
    </recommendedName>
</protein>